<feature type="transmembrane region" description="Helical" evidence="1">
    <location>
        <begin position="180"/>
        <end position="203"/>
    </location>
</feature>
<dbReference type="PANTHER" id="PTHR36832">
    <property type="entry name" value="SLR1174 PROTEIN-RELATED"/>
    <property type="match status" value="1"/>
</dbReference>
<feature type="transmembrane region" description="Helical" evidence="1">
    <location>
        <begin position="141"/>
        <end position="168"/>
    </location>
</feature>
<keyword evidence="1" id="KW-0812">Transmembrane</keyword>
<evidence type="ECO:0000313" key="2">
    <source>
        <dbReference type="EMBL" id="KKU61983.1"/>
    </source>
</evidence>
<keyword evidence="1" id="KW-0472">Membrane</keyword>
<feature type="transmembrane region" description="Helical" evidence="1">
    <location>
        <begin position="50"/>
        <end position="68"/>
    </location>
</feature>
<evidence type="ECO:0008006" key="4">
    <source>
        <dbReference type="Google" id="ProtNLM"/>
    </source>
</evidence>
<reference evidence="2 3" key="1">
    <citation type="journal article" date="2015" name="Nature">
        <title>rRNA introns, odd ribosomes, and small enigmatic genomes across a large radiation of phyla.</title>
        <authorList>
            <person name="Brown C.T."/>
            <person name="Hug L.A."/>
            <person name="Thomas B.C."/>
            <person name="Sharon I."/>
            <person name="Castelle C.J."/>
            <person name="Singh A."/>
            <person name="Wilkins M.J."/>
            <person name="Williams K.H."/>
            <person name="Banfield J.F."/>
        </authorList>
    </citation>
    <scope>NUCLEOTIDE SEQUENCE [LARGE SCALE GENOMIC DNA]</scope>
</reference>
<feature type="transmembrane region" description="Helical" evidence="1">
    <location>
        <begin position="112"/>
        <end position="129"/>
    </location>
</feature>
<protein>
    <recommendedName>
        <fullName evidence="4">ABC transporter permease protein</fullName>
    </recommendedName>
</protein>
<gene>
    <name evidence="2" type="ORF">UX85_C0001G0197</name>
</gene>
<dbReference type="EMBL" id="LCNT01000001">
    <property type="protein sequence ID" value="KKU61983.1"/>
    <property type="molecule type" value="Genomic_DNA"/>
</dbReference>
<dbReference type="Proteomes" id="UP000033860">
    <property type="component" value="Unassembled WGS sequence"/>
</dbReference>
<name>A0A0G1U704_9BACT</name>
<proteinExistence type="predicted"/>
<evidence type="ECO:0000313" key="3">
    <source>
        <dbReference type="Proteomes" id="UP000033860"/>
    </source>
</evidence>
<dbReference type="AlphaFoldDB" id="A0A0G1U704"/>
<feature type="transmembrane region" description="Helical" evidence="1">
    <location>
        <begin position="27"/>
        <end position="44"/>
    </location>
</feature>
<organism evidence="2 3">
    <name type="scientific">Candidatus Beckwithbacteria bacterium GW2011_GWB1_47_15</name>
    <dbReference type="NCBI Taxonomy" id="1618371"/>
    <lineage>
        <taxon>Bacteria</taxon>
        <taxon>Candidatus Beckwithiibacteriota</taxon>
    </lineage>
</organism>
<feature type="transmembrane region" description="Helical" evidence="1">
    <location>
        <begin position="223"/>
        <end position="247"/>
    </location>
</feature>
<comment type="caution">
    <text evidence="2">The sequence shown here is derived from an EMBL/GenBank/DDBJ whole genome shotgun (WGS) entry which is preliminary data.</text>
</comment>
<keyword evidence="1" id="KW-1133">Transmembrane helix</keyword>
<dbReference type="Pfam" id="PF06182">
    <property type="entry name" value="ABC2_membrane_6"/>
    <property type="match status" value="1"/>
</dbReference>
<dbReference type="InterPro" id="IPR010390">
    <property type="entry name" value="ABC-2_transporter-like"/>
</dbReference>
<dbReference type="PANTHER" id="PTHR36832:SF1">
    <property type="entry name" value="SLR1174 PROTEIN"/>
    <property type="match status" value="1"/>
</dbReference>
<evidence type="ECO:0000256" key="1">
    <source>
        <dbReference type="SAM" id="Phobius"/>
    </source>
</evidence>
<accession>A0A0G1U704</accession>
<sequence>MGKYLKIFQTSLINGFVYRLNFIMWRVRHVIQFLAVYFLWLAIYADNNQLFGYSRAAMLTYVIGTSVLRSFVLSSRSQTVGVEIASGDLNNYLVKPVSYLKNWLARDLSDKLLNLLFMTFELTLVILLLRPPLLPPASSPAAAIFIVAVILAMLLYFLFSFLVSSFAFWYPEHNSWPLRFFIFMILEFLAGGLFPLDIFPPVVYNFFRLLPPAFFLFQPMQIYLGRVDLAGAVGLVAANLVWLVLLYRVSRAVWRKGLKIYGAYGR</sequence>